<evidence type="ECO:0000256" key="1">
    <source>
        <dbReference type="SAM" id="Coils"/>
    </source>
</evidence>
<evidence type="ECO:0000313" key="5">
    <source>
        <dbReference type="Proteomes" id="UP000318585"/>
    </source>
</evidence>
<dbReference type="AlphaFoldDB" id="A0A553CJG9"/>
<dbReference type="OrthoDB" id="956918at2"/>
<feature type="signal peptide" evidence="3">
    <location>
        <begin position="1"/>
        <end position="18"/>
    </location>
</feature>
<sequence length="156" mass="18276">MKRLFVLALLLVGTTIMAQERNRKHQGNAMEQFTPEQKNQLMLKKMTLELDLNDAQQKEMSGFISDKIAKKEAHKAEMKAMKEKGIKPTNDERFAMHMKMLDEQIAAKKSMQKILNARQFEKWTSLKEEHKGNREGNREENQPRKREAKHQGQRQG</sequence>
<feature type="compositionally biased region" description="Basic and acidic residues" evidence="2">
    <location>
        <begin position="122"/>
        <end position="145"/>
    </location>
</feature>
<dbReference type="EMBL" id="VJZR01000009">
    <property type="protein sequence ID" value="TRX20641.1"/>
    <property type="molecule type" value="Genomic_DNA"/>
</dbReference>
<dbReference type="Proteomes" id="UP000318585">
    <property type="component" value="Unassembled WGS sequence"/>
</dbReference>
<evidence type="ECO:0000313" key="4">
    <source>
        <dbReference type="EMBL" id="TRX20641.1"/>
    </source>
</evidence>
<feature type="coiled-coil region" evidence="1">
    <location>
        <begin position="38"/>
        <end position="84"/>
    </location>
</feature>
<organism evidence="4 5">
    <name type="scientific">Flavobacterium franklandianum</name>
    <dbReference type="NCBI Taxonomy" id="2594430"/>
    <lineage>
        <taxon>Bacteria</taxon>
        <taxon>Pseudomonadati</taxon>
        <taxon>Bacteroidota</taxon>
        <taxon>Flavobacteriia</taxon>
        <taxon>Flavobacteriales</taxon>
        <taxon>Flavobacteriaceae</taxon>
        <taxon>Flavobacterium</taxon>
    </lineage>
</organism>
<keyword evidence="3" id="KW-0732">Signal</keyword>
<dbReference type="RefSeq" id="WP_143389536.1">
    <property type="nucleotide sequence ID" value="NZ_VJZQ01000003.1"/>
</dbReference>
<evidence type="ECO:0008006" key="6">
    <source>
        <dbReference type="Google" id="ProtNLM"/>
    </source>
</evidence>
<name>A0A553CJG9_9FLAO</name>
<feature type="compositionally biased region" description="Basic residues" evidence="2">
    <location>
        <begin position="146"/>
        <end position="156"/>
    </location>
</feature>
<keyword evidence="1" id="KW-0175">Coiled coil</keyword>
<gene>
    <name evidence="4" type="ORF">FNW17_11060</name>
</gene>
<comment type="caution">
    <text evidence="4">The sequence shown here is derived from an EMBL/GenBank/DDBJ whole genome shotgun (WGS) entry which is preliminary data.</text>
</comment>
<keyword evidence="5" id="KW-1185">Reference proteome</keyword>
<feature type="chain" id="PRO_5021985317" description="LTXXQ motif family protein" evidence="3">
    <location>
        <begin position="19"/>
        <end position="156"/>
    </location>
</feature>
<reference evidence="4 5" key="1">
    <citation type="submission" date="2019-07" db="EMBL/GenBank/DDBJ databases">
        <title>Novel species of Flavobacterium.</title>
        <authorList>
            <person name="Liu Q."/>
            <person name="Xin Y.-H."/>
        </authorList>
    </citation>
    <scope>NUCLEOTIDE SEQUENCE [LARGE SCALE GENOMIC DNA]</scope>
    <source>
        <strain evidence="4 5">LB3P56</strain>
    </source>
</reference>
<dbReference type="GO" id="GO:0042597">
    <property type="term" value="C:periplasmic space"/>
    <property type="evidence" value="ECO:0007669"/>
    <property type="project" value="InterPro"/>
</dbReference>
<accession>A0A553CJG9</accession>
<evidence type="ECO:0000256" key="3">
    <source>
        <dbReference type="SAM" id="SignalP"/>
    </source>
</evidence>
<evidence type="ECO:0000256" key="2">
    <source>
        <dbReference type="SAM" id="MobiDB-lite"/>
    </source>
</evidence>
<feature type="region of interest" description="Disordered" evidence="2">
    <location>
        <begin position="122"/>
        <end position="156"/>
    </location>
</feature>
<protein>
    <recommendedName>
        <fullName evidence="6">LTXXQ motif family protein</fullName>
    </recommendedName>
</protein>
<proteinExistence type="predicted"/>